<dbReference type="EMBL" id="JANIEK010000026">
    <property type="protein sequence ID" value="MCT4795454.1"/>
    <property type="molecule type" value="Genomic_DNA"/>
</dbReference>
<reference evidence="2 3" key="1">
    <citation type="submission" date="2022-07" db="EMBL/GenBank/DDBJ databases">
        <title>Genomic and pangenome structural analysis of the polyextremophile Exiguobacterium.</title>
        <authorList>
            <person name="Shen L."/>
        </authorList>
    </citation>
    <scope>NUCLEOTIDE SEQUENCE [LARGE SCALE GENOMIC DNA]</scope>
    <source>
        <strain evidence="2 3">12_1</strain>
    </source>
</reference>
<accession>A0ABT2KWZ4</accession>
<evidence type="ECO:0000256" key="1">
    <source>
        <dbReference type="SAM" id="Phobius"/>
    </source>
</evidence>
<proteinExistence type="predicted"/>
<keyword evidence="1" id="KW-1133">Transmembrane helix</keyword>
<keyword evidence="1" id="KW-0472">Membrane</keyword>
<dbReference type="RefSeq" id="WP_034816443.1">
    <property type="nucleotide sequence ID" value="NZ_JANIEK010000026.1"/>
</dbReference>
<keyword evidence="1" id="KW-0812">Transmembrane</keyword>
<keyword evidence="3" id="KW-1185">Reference proteome</keyword>
<gene>
    <name evidence="2" type="ORF">NQG31_07850</name>
</gene>
<sequence length="150" mass="17145">MFHTYTRQRNVVRTTAFLTVLFLGHELTFQGADQTVGYAETNPSWLPEAWTANPLLTLYLGVLLILFIDLVVSSIVYRKHSSPTYVRRFIALQFFGALVATSAYLTAVYVEPRWPFTFLVSFGIMMSFGLTDKFLKPLQPEKQEGVPNER</sequence>
<protein>
    <submittedName>
        <fullName evidence="2">Uncharacterized protein</fullName>
    </submittedName>
</protein>
<evidence type="ECO:0000313" key="3">
    <source>
        <dbReference type="Proteomes" id="UP001206821"/>
    </source>
</evidence>
<evidence type="ECO:0000313" key="2">
    <source>
        <dbReference type="EMBL" id="MCT4795454.1"/>
    </source>
</evidence>
<feature type="transmembrane region" description="Helical" evidence="1">
    <location>
        <begin position="55"/>
        <end position="77"/>
    </location>
</feature>
<feature type="transmembrane region" description="Helical" evidence="1">
    <location>
        <begin position="116"/>
        <end position="135"/>
    </location>
</feature>
<comment type="caution">
    <text evidence="2">The sequence shown here is derived from an EMBL/GenBank/DDBJ whole genome shotgun (WGS) entry which is preliminary data.</text>
</comment>
<name>A0ABT2KWZ4_9BACL</name>
<feature type="transmembrane region" description="Helical" evidence="1">
    <location>
        <begin position="89"/>
        <end position="110"/>
    </location>
</feature>
<dbReference type="Proteomes" id="UP001206821">
    <property type="component" value="Unassembled WGS sequence"/>
</dbReference>
<organism evidence="2 3">
    <name type="scientific">Exiguobacterium alkaliphilum</name>
    <dbReference type="NCBI Taxonomy" id="1428684"/>
    <lineage>
        <taxon>Bacteria</taxon>
        <taxon>Bacillati</taxon>
        <taxon>Bacillota</taxon>
        <taxon>Bacilli</taxon>
        <taxon>Bacillales</taxon>
        <taxon>Bacillales Family XII. Incertae Sedis</taxon>
        <taxon>Exiguobacterium</taxon>
    </lineage>
</organism>